<keyword evidence="14" id="KW-0443">Lipid metabolism</keyword>
<feature type="transmembrane region" description="Helical" evidence="19">
    <location>
        <begin position="242"/>
        <end position="264"/>
    </location>
</feature>
<evidence type="ECO:0000256" key="3">
    <source>
        <dbReference type="ARBA" id="ARBA00005119"/>
    </source>
</evidence>
<dbReference type="RefSeq" id="WP_058695008.1">
    <property type="nucleotide sequence ID" value="NZ_CABJDW020000022.1"/>
</dbReference>
<comment type="pathway">
    <text evidence="4">Lipid metabolism.</text>
</comment>
<evidence type="ECO:0000256" key="6">
    <source>
        <dbReference type="ARBA" id="ARBA00012487"/>
    </source>
</evidence>
<keyword evidence="10 18" id="KW-0808">Transferase</keyword>
<dbReference type="EMBL" id="CP029487">
    <property type="protein sequence ID" value="QCT69971.1"/>
    <property type="molecule type" value="Genomic_DNA"/>
</dbReference>
<feature type="transmembrane region" description="Helical" evidence="19">
    <location>
        <begin position="168"/>
        <end position="188"/>
    </location>
</feature>
<keyword evidence="17" id="KW-1208">Phospholipid metabolism</keyword>
<accession>A0A4P9C5Q0</accession>
<evidence type="ECO:0000256" key="13">
    <source>
        <dbReference type="ARBA" id="ARBA00022989"/>
    </source>
</evidence>
<dbReference type="Proteomes" id="UP000218387">
    <property type="component" value="Chromosome"/>
</dbReference>
<evidence type="ECO:0000256" key="11">
    <source>
        <dbReference type="ARBA" id="ARBA00022692"/>
    </source>
</evidence>
<evidence type="ECO:0000256" key="4">
    <source>
        <dbReference type="ARBA" id="ARBA00005189"/>
    </source>
</evidence>
<dbReference type="PANTHER" id="PTHR46382">
    <property type="entry name" value="PHOSPHATIDATE CYTIDYLYLTRANSFERASE"/>
    <property type="match status" value="1"/>
</dbReference>
<dbReference type="GO" id="GO:0004605">
    <property type="term" value="F:phosphatidate cytidylyltransferase activity"/>
    <property type="evidence" value="ECO:0007669"/>
    <property type="project" value="UniProtKB-EC"/>
</dbReference>
<proteinExistence type="inferred from homology"/>
<evidence type="ECO:0000256" key="10">
    <source>
        <dbReference type="ARBA" id="ARBA00022679"/>
    </source>
</evidence>
<dbReference type="KEGG" id="emt:CPZ25_001155"/>
<evidence type="ECO:0000256" key="15">
    <source>
        <dbReference type="ARBA" id="ARBA00023136"/>
    </source>
</evidence>
<dbReference type="GO" id="GO:0005886">
    <property type="term" value="C:plasma membrane"/>
    <property type="evidence" value="ECO:0007669"/>
    <property type="project" value="UniProtKB-SubCell"/>
</dbReference>
<protein>
    <recommendedName>
        <fullName evidence="7 18">Phosphatidate cytidylyltransferase</fullName>
        <ecNumber evidence="6 18">2.7.7.41</ecNumber>
    </recommendedName>
</protein>
<dbReference type="PANTHER" id="PTHR46382:SF1">
    <property type="entry name" value="PHOSPHATIDATE CYTIDYLYLTRANSFERASE"/>
    <property type="match status" value="1"/>
</dbReference>
<dbReference type="EC" id="2.7.7.41" evidence="6 18"/>
<evidence type="ECO:0000256" key="16">
    <source>
        <dbReference type="ARBA" id="ARBA00023209"/>
    </source>
</evidence>
<evidence type="ECO:0000256" key="17">
    <source>
        <dbReference type="ARBA" id="ARBA00023264"/>
    </source>
</evidence>
<evidence type="ECO:0000256" key="5">
    <source>
        <dbReference type="ARBA" id="ARBA00010185"/>
    </source>
</evidence>
<feature type="transmembrane region" description="Helical" evidence="19">
    <location>
        <begin position="200"/>
        <end position="221"/>
    </location>
</feature>
<evidence type="ECO:0000256" key="19">
    <source>
        <dbReference type="SAM" id="Phobius"/>
    </source>
</evidence>
<feature type="transmembrane region" description="Helical" evidence="19">
    <location>
        <begin position="20"/>
        <end position="41"/>
    </location>
</feature>
<keyword evidence="16" id="KW-0594">Phospholipid biosynthesis</keyword>
<evidence type="ECO:0000256" key="18">
    <source>
        <dbReference type="RuleBase" id="RU003938"/>
    </source>
</evidence>
<comment type="similarity">
    <text evidence="5 18">Belongs to the CDS family.</text>
</comment>
<feature type="transmembrane region" description="Helical" evidence="19">
    <location>
        <begin position="100"/>
        <end position="122"/>
    </location>
</feature>
<sequence>MQKRVLTAVVGLPVLFGLLYLGGYFLFVACLVLSGVALIEFSGAFNRQLENKISLPFVEILSVIILVSMKLDYYSLVPTLMVVMIIVFCFEILNGKTDIYRGIITFFGLIYIPVLFGYLMMFENIKLGIYYMWMVFVIAFSTDTAAYFVGRAIGKTKLAPEISPKKTIAGAVGGLITSAVCMVLYGVIMKFGFQMDLPVYLYAAVGFVGSIAGQCGDLTASMIKRKMGIKDFGKILPGHGGILDRFDSILFIIPLVYIFATYTAGLA</sequence>
<evidence type="ECO:0000256" key="9">
    <source>
        <dbReference type="ARBA" id="ARBA00022516"/>
    </source>
</evidence>
<dbReference type="AlphaFoldDB" id="A0A4P9C5Q0"/>
<evidence type="ECO:0000256" key="1">
    <source>
        <dbReference type="ARBA" id="ARBA00001698"/>
    </source>
</evidence>
<dbReference type="PROSITE" id="PS51257">
    <property type="entry name" value="PROKAR_LIPOPROTEIN"/>
    <property type="match status" value="1"/>
</dbReference>
<comment type="catalytic activity">
    <reaction evidence="1 18">
        <text>a 1,2-diacyl-sn-glycero-3-phosphate + CTP + H(+) = a CDP-1,2-diacyl-sn-glycerol + diphosphate</text>
        <dbReference type="Rhea" id="RHEA:16229"/>
        <dbReference type="ChEBI" id="CHEBI:15378"/>
        <dbReference type="ChEBI" id="CHEBI:33019"/>
        <dbReference type="ChEBI" id="CHEBI:37563"/>
        <dbReference type="ChEBI" id="CHEBI:58332"/>
        <dbReference type="ChEBI" id="CHEBI:58608"/>
        <dbReference type="EC" id="2.7.7.41"/>
    </reaction>
</comment>
<name>A0A4P9C5Q0_EUBML</name>
<feature type="transmembrane region" description="Helical" evidence="19">
    <location>
        <begin position="128"/>
        <end position="148"/>
    </location>
</feature>
<keyword evidence="12 18" id="KW-0548">Nucleotidyltransferase</keyword>
<evidence type="ECO:0000256" key="12">
    <source>
        <dbReference type="ARBA" id="ARBA00022695"/>
    </source>
</evidence>
<evidence type="ECO:0000313" key="21">
    <source>
        <dbReference type="Proteomes" id="UP000218387"/>
    </source>
</evidence>
<keyword evidence="8" id="KW-1003">Cell membrane</keyword>
<dbReference type="Pfam" id="PF01148">
    <property type="entry name" value="CTP_transf_1"/>
    <property type="match status" value="1"/>
</dbReference>
<keyword evidence="13 19" id="KW-1133">Transmembrane helix</keyword>
<feature type="transmembrane region" description="Helical" evidence="19">
    <location>
        <begin position="75"/>
        <end position="93"/>
    </location>
</feature>
<evidence type="ECO:0000256" key="8">
    <source>
        <dbReference type="ARBA" id="ARBA00022475"/>
    </source>
</evidence>
<reference evidence="20 21" key="1">
    <citation type="submission" date="2018-05" db="EMBL/GenBank/DDBJ databases">
        <title>Genome comparison of Eubacterium sp.</title>
        <authorList>
            <person name="Feng Y."/>
            <person name="Sanchez-Andrea I."/>
            <person name="Stams A.J.M."/>
            <person name="De Vos W.M."/>
        </authorList>
    </citation>
    <scope>NUCLEOTIDE SEQUENCE [LARGE SCALE GENOMIC DNA]</scope>
    <source>
        <strain evidence="20 21">YI</strain>
    </source>
</reference>
<comment type="pathway">
    <text evidence="3 18">Phospholipid metabolism; CDP-diacylglycerol biosynthesis; CDP-diacylglycerol from sn-glycerol 3-phosphate: step 3/3.</text>
</comment>
<dbReference type="InterPro" id="IPR000374">
    <property type="entry name" value="PC_trans"/>
</dbReference>
<gene>
    <name evidence="20" type="ORF">CPZ25_001155</name>
</gene>
<evidence type="ECO:0000256" key="14">
    <source>
        <dbReference type="ARBA" id="ARBA00023098"/>
    </source>
</evidence>
<keyword evidence="15 19" id="KW-0472">Membrane</keyword>
<keyword evidence="21" id="KW-1185">Reference proteome</keyword>
<organism evidence="20 21">
    <name type="scientific">Eubacterium maltosivorans</name>
    <dbReference type="NCBI Taxonomy" id="2041044"/>
    <lineage>
        <taxon>Bacteria</taxon>
        <taxon>Bacillati</taxon>
        <taxon>Bacillota</taxon>
        <taxon>Clostridia</taxon>
        <taxon>Eubacteriales</taxon>
        <taxon>Eubacteriaceae</taxon>
        <taxon>Eubacterium</taxon>
    </lineage>
</organism>
<dbReference type="PROSITE" id="PS01315">
    <property type="entry name" value="CDS"/>
    <property type="match status" value="1"/>
</dbReference>
<comment type="subcellular location">
    <subcellularLocation>
        <location evidence="2">Cell membrane</location>
        <topology evidence="2">Multi-pass membrane protein</topology>
    </subcellularLocation>
</comment>
<evidence type="ECO:0000256" key="7">
    <source>
        <dbReference type="ARBA" id="ARBA00019373"/>
    </source>
</evidence>
<dbReference type="GO" id="GO:0016024">
    <property type="term" value="P:CDP-diacylglycerol biosynthetic process"/>
    <property type="evidence" value="ECO:0007669"/>
    <property type="project" value="UniProtKB-UniPathway"/>
</dbReference>
<keyword evidence="11 18" id="KW-0812">Transmembrane</keyword>
<dbReference type="UniPathway" id="UPA00557">
    <property type="reaction ID" value="UER00614"/>
</dbReference>
<keyword evidence="9" id="KW-0444">Lipid biosynthesis</keyword>
<evidence type="ECO:0000313" key="20">
    <source>
        <dbReference type="EMBL" id="QCT69971.1"/>
    </source>
</evidence>
<evidence type="ECO:0000256" key="2">
    <source>
        <dbReference type="ARBA" id="ARBA00004651"/>
    </source>
</evidence>